<dbReference type="PANTHER" id="PTHR23236:SF51">
    <property type="entry name" value="NUCLEOLAR PROTEIN 6"/>
    <property type="match status" value="1"/>
</dbReference>
<proteinExistence type="predicted"/>
<dbReference type="EMBL" id="ML121589">
    <property type="protein sequence ID" value="RPB19436.1"/>
    <property type="molecule type" value="Genomic_DNA"/>
</dbReference>
<dbReference type="Pfam" id="PF00076">
    <property type="entry name" value="RRM_1"/>
    <property type="match status" value="1"/>
</dbReference>
<dbReference type="CDD" id="cd12400">
    <property type="entry name" value="RRM_Nop6"/>
    <property type="match status" value="1"/>
</dbReference>
<dbReference type="AlphaFoldDB" id="A0A3N4L9X8"/>
<feature type="compositionally biased region" description="Basic and acidic residues" evidence="3">
    <location>
        <begin position="1"/>
        <end position="12"/>
    </location>
</feature>
<feature type="compositionally biased region" description="Basic and acidic residues" evidence="3">
    <location>
        <begin position="167"/>
        <end position="206"/>
    </location>
</feature>
<dbReference type="STRING" id="1051890.A0A3N4L9X8"/>
<evidence type="ECO:0000313" key="5">
    <source>
        <dbReference type="EMBL" id="RPB19436.1"/>
    </source>
</evidence>
<feature type="compositionally biased region" description="Basic and acidic residues" evidence="3">
    <location>
        <begin position="27"/>
        <end position="48"/>
    </location>
</feature>
<accession>A0A3N4L9X8</accession>
<evidence type="ECO:0000259" key="4">
    <source>
        <dbReference type="PROSITE" id="PS50102"/>
    </source>
</evidence>
<keyword evidence="1 2" id="KW-0694">RNA-binding</keyword>
<feature type="compositionally biased region" description="Basic and acidic residues" evidence="3">
    <location>
        <begin position="63"/>
        <end position="74"/>
    </location>
</feature>
<dbReference type="InterPro" id="IPR012677">
    <property type="entry name" value="Nucleotide-bd_a/b_plait_sf"/>
</dbReference>
<dbReference type="FunFam" id="3.30.70.330:FF:000376">
    <property type="entry name" value="Putative RNA binding protein"/>
    <property type="match status" value="1"/>
</dbReference>
<feature type="region of interest" description="Disordered" evidence="3">
    <location>
        <begin position="1"/>
        <end position="75"/>
    </location>
</feature>
<organism evidence="5 6">
    <name type="scientific">Terfezia boudieri ATCC MYA-4762</name>
    <dbReference type="NCBI Taxonomy" id="1051890"/>
    <lineage>
        <taxon>Eukaryota</taxon>
        <taxon>Fungi</taxon>
        <taxon>Dikarya</taxon>
        <taxon>Ascomycota</taxon>
        <taxon>Pezizomycotina</taxon>
        <taxon>Pezizomycetes</taxon>
        <taxon>Pezizales</taxon>
        <taxon>Pezizaceae</taxon>
        <taxon>Terfezia</taxon>
    </lineage>
</organism>
<evidence type="ECO:0000256" key="3">
    <source>
        <dbReference type="SAM" id="MobiDB-lite"/>
    </source>
</evidence>
<dbReference type="InterPro" id="IPR034228">
    <property type="entry name" value="Nop6_RRM"/>
</dbReference>
<evidence type="ECO:0000256" key="1">
    <source>
        <dbReference type="ARBA" id="ARBA00022884"/>
    </source>
</evidence>
<dbReference type="FunCoup" id="A0A3N4L9X8">
    <property type="interactions" value="298"/>
</dbReference>
<dbReference type="InterPro" id="IPR035979">
    <property type="entry name" value="RBD_domain_sf"/>
</dbReference>
<dbReference type="GO" id="GO:0019843">
    <property type="term" value="F:rRNA binding"/>
    <property type="evidence" value="ECO:0007669"/>
    <property type="project" value="TreeGrafter"/>
</dbReference>
<feature type="domain" description="RRM" evidence="4">
    <location>
        <begin position="80"/>
        <end position="162"/>
    </location>
</feature>
<protein>
    <recommendedName>
        <fullName evidence="4">RRM domain-containing protein</fullName>
    </recommendedName>
</protein>
<feature type="non-terminal residue" evidence="5">
    <location>
        <position position="1"/>
    </location>
</feature>
<dbReference type="GO" id="GO:0005730">
    <property type="term" value="C:nucleolus"/>
    <property type="evidence" value="ECO:0007669"/>
    <property type="project" value="TreeGrafter"/>
</dbReference>
<dbReference type="InterPro" id="IPR000504">
    <property type="entry name" value="RRM_dom"/>
</dbReference>
<keyword evidence="6" id="KW-1185">Reference proteome</keyword>
<dbReference type="PROSITE" id="PS50102">
    <property type="entry name" value="RRM"/>
    <property type="match status" value="1"/>
</dbReference>
<dbReference type="SUPFAM" id="SSF54928">
    <property type="entry name" value="RNA-binding domain, RBD"/>
    <property type="match status" value="1"/>
</dbReference>
<dbReference type="SMART" id="SM00360">
    <property type="entry name" value="RRM"/>
    <property type="match status" value="1"/>
</dbReference>
<dbReference type="OrthoDB" id="167718at2759"/>
<dbReference type="GO" id="GO:0042274">
    <property type="term" value="P:ribosomal small subunit biogenesis"/>
    <property type="evidence" value="ECO:0007669"/>
    <property type="project" value="TreeGrafter"/>
</dbReference>
<feature type="non-terminal residue" evidence="5">
    <location>
        <position position="221"/>
    </location>
</feature>
<name>A0A3N4L9X8_9PEZI</name>
<gene>
    <name evidence="5" type="ORF">L211DRAFT_766191</name>
</gene>
<dbReference type="Proteomes" id="UP000267821">
    <property type="component" value="Unassembled WGS sequence"/>
</dbReference>
<reference evidence="5 6" key="1">
    <citation type="journal article" date="2018" name="Nat. Ecol. Evol.">
        <title>Pezizomycetes genomes reveal the molecular basis of ectomycorrhizal truffle lifestyle.</title>
        <authorList>
            <person name="Murat C."/>
            <person name="Payen T."/>
            <person name="Noel B."/>
            <person name="Kuo A."/>
            <person name="Morin E."/>
            <person name="Chen J."/>
            <person name="Kohler A."/>
            <person name="Krizsan K."/>
            <person name="Balestrini R."/>
            <person name="Da Silva C."/>
            <person name="Montanini B."/>
            <person name="Hainaut M."/>
            <person name="Levati E."/>
            <person name="Barry K.W."/>
            <person name="Belfiori B."/>
            <person name="Cichocki N."/>
            <person name="Clum A."/>
            <person name="Dockter R.B."/>
            <person name="Fauchery L."/>
            <person name="Guy J."/>
            <person name="Iotti M."/>
            <person name="Le Tacon F."/>
            <person name="Lindquist E.A."/>
            <person name="Lipzen A."/>
            <person name="Malagnac F."/>
            <person name="Mello A."/>
            <person name="Molinier V."/>
            <person name="Miyauchi S."/>
            <person name="Poulain J."/>
            <person name="Riccioni C."/>
            <person name="Rubini A."/>
            <person name="Sitrit Y."/>
            <person name="Splivallo R."/>
            <person name="Traeger S."/>
            <person name="Wang M."/>
            <person name="Zifcakova L."/>
            <person name="Wipf D."/>
            <person name="Zambonelli A."/>
            <person name="Paolocci F."/>
            <person name="Nowrousian M."/>
            <person name="Ottonello S."/>
            <person name="Baldrian P."/>
            <person name="Spatafora J.W."/>
            <person name="Henrissat B."/>
            <person name="Nagy L.G."/>
            <person name="Aury J.M."/>
            <person name="Wincker P."/>
            <person name="Grigoriev I.V."/>
            <person name="Bonfante P."/>
            <person name="Martin F.M."/>
        </authorList>
    </citation>
    <scope>NUCLEOTIDE SEQUENCE [LARGE SCALE GENOMIC DNA]</scope>
    <source>
        <strain evidence="5 6">ATCC MYA-4762</strain>
    </source>
</reference>
<sequence>TKASKKDTEKKGKAMVKNSKKAGKGGSKSEEGSSEGSKEAVEGGEKPDQKRRKTNINKNGDATIKKGAEGKEGSSKTPRFIVFVGNLPYNATTEALQKHFAPVKPNSVRLITLKEDPKKCKGFAFLEFDNFDRMKTCLAKFHHSTFYDGKGGRKINVELTAGGGGTSKDRREKLSVKNEKLNEERKRRAQEEEKLKLEKQAKKAEENGNEGIHPSRLARME</sequence>
<dbReference type="PANTHER" id="PTHR23236">
    <property type="entry name" value="EUKARYOTIC TRANSLATION INITIATION FACTOR 4B/4H"/>
    <property type="match status" value="1"/>
</dbReference>
<evidence type="ECO:0000313" key="6">
    <source>
        <dbReference type="Proteomes" id="UP000267821"/>
    </source>
</evidence>
<evidence type="ECO:0000256" key="2">
    <source>
        <dbReference type="PROSITE-ProRule" id="PRU00176"/>
    </source>
</evidence>
<dbReference type="InParanoid" id="A0A3N4L9X8"/>
<dbReference type="Gene3D" id="3.30.70.330">
    <property type="match status" value="1"/>
</dbReference>
<feature type="region of interest" description="Disordered" evidence="3">
    <location>
        <begin position="160"/>
        <end position="221"/>
    </location>
</feature>